<evidence type="ECO:0000313" key="2">
    <source>
        <dbReference type="Proteomes" id="UP000297385"/>
    </source>
</evidence>
<accession>A0A4Y8MRT2</accession>
<dbReference type="Proteomes" id="UP000297385">
    <property type="component" value="Unassembled WGS sequence"/>
</dbReference>
<proteinExistence type="predicted"/>
<dbReference type="AlphaFoldDB" id="A0A4Y8MRT2"/>
<protein>
    <submittedName>
        <fullName evidence="1">Uncharacterized protein</fullName>
    </submittedName>
</protein>
<evidence type="ECO:0000313" key="1">
    <source>
        <dbReference type="EMBL" id="TFE40207.1"/>
    </source>
</evidence>
<comment type="caution">
    <text evidence="1">The sequence shown here is derived from an EMBL/GenBank/DDBJ whole genome shotgun (WGS) entry which is preliminary data.</text>
</comment>
<organism evidence="1 2">
    <name type="scientific">Paraburkholderia dipogonis</name>
    <dbReference type="NCBI Taxonomy" id="1211383"/>
    <lineage>
        <taxon>Bacteria</taxon>
        <taxon>Pseudomonadati</taxon>
        <taxon>Pseudomonadota</taxon>
        <taxon>Betaproteobacteria</taxon>
        <taxon>Burkholderiales</taxon>
        <taxon>Burkholderiaceae</taxon>
        <taxon>Paraburkholderia</taxon>
    </lineage>
</organism>
<sequence>MRLTRESRTGTAIMKNVADGVKDISFELGGTNAAVHPDLSEQAKQKILGGNAPGFFNIN</sequence>
<reference evidence="1 2" key="1">
    <citation type="submission" date="2019-03" db="EMBL/GenBank/DDBJ databases">
        <title>Complete Genome Sequence of Paraburkholderia dipogonis ICMP 19430T, a Nitrogen-fixing Symbiont of the South African Invasive Legume Dipogon lignosus in New Zealand.</title>
        <authorList>
            <person name="De Meyer S.E."/>
        </authorList>
    </citation>
    <scope>NUCLEOTIDE SEQUENCE [LARGE SCALE GENOMIC DNA]</scope>
    <source>
        <strain evidence="1 2">ICMP 19430</strain>
    </source>
</reference>
<name>A0A4Y8MRT2_9BURK</name>
<dbReference type="EMBL" id="SNVI01000002">
    <property type="protein sequence ID" value="TFE40207.1"/>
    <property type="molecule type" value="Genomic_DNA"/>
</dbReference>
<gene>
    <name evidence="1" type="ORF">E2553_25845</name>
</gene>